<evidence type="ECO:0000259" key="8">
    <source>
        <dbReference type="PROSITE" id="PS50011"/>
    </source>
</evidence>
<evidence type="ECO:0000256" key="4">
    <source>
        <dbReference type="ARBA" id="ARBA00022840"/>
    </source>
</evidence>
<feature type="compositionally biased region" description="Low complexity" evidence="6">
    <location>
        <begin position="267"/>
        <end position="279"/>
    </location>
</feature>
<dbReference type="InterPro" id="IPR008271">
    <property type="entry name" value="Ser/Thr_kinase_AS"/>
</dbReference>
<feature type="compositionally biased region" description="Low complexity" evidence="6">
    <location>
        <begin position="347"/>
        <end position="359"/>
    </location>
</feature>
<feature type="transmembrane region" description="Helical" evidence="7">
    <location>
        <begin position="490"/>
        <end position="512"/>
    </location>
</feature>
<evidence type="ECO:0000313" key="9">
    <source>
        <dbReference type="EMBL" id="MFC5380993.1"/>
    </source>
</evidence>
<dbReference type="PROSITE" id="PS50011">
    <property type="entry name" value="PROTEIN_KINASE_DOM"/>
    <property type="match status" value="1"/>
</dbReference>
<dbReference type="Gene3D" id="3.30.200.20">
    <property type="entry name" value="Phosphorylase Kinase, domain 1"/>
    <property type="match status" value="1"/>
</dbReference>
<feature type="domain" description="Protein kinase" evidence="8">
    <location>
        <begin position="10"/>
        <end position="268"/>
    </location>
</feature>
<feature type="transmembrane region" description="Helical" evidence="7">
    <location>
        <begin position="571"/>
        <end position="591"/>
    </location>
</feature>
<keyword evidence="7" id="KW-1133">Transmembrane helix</keyword>
<feature type="binding site" evidence="5">
    <location>
        <position position="38"/>
    </location>
    <ligand>
        <name>ATP</name>
        <dbReference type="ChEBI" id="CHEBI:30616"/>
    </ligand>
</feature>
<dbReference type="GO" id="GO:0004674">
    <property type="term" value="F:protein serine/threonine kinase activity"/>
    <property type="evidence" value="ECO:0007669"/>
    <property type="project" value="UniProtKB-EC"/>
</dbReference>
<dbReference type="RefSeq" id="WP_340270870.1">
    <property type="nucleotide sequence ID" value="NZ_JBBEOG010000008.1"/>
</dbReference>
<evidence type="ECO:0000313" key="10">
    <source>
        <dbReference type="Proteomes" id="UP001596122"/>
    </source>
</evidence>
<keyword evidence="7" id="KW-0812">Transmembrane</keyword>
<evidence type="ECO:0000256" key="1">
    <source>
        <dbReference type="ARBA" id="ARBA00022679"/>
    </source>
</evidence>
<keyword evidence="1 9" id="KW-0808">Transferase</keyword>
<evidence type="ECO:0000256" key="2">
    <source>
        <dbReference type="ARBA" id="ARBA00022741"/>
    </source>
</evidence>
<sequence>MSATQHAGPYRLLRVIGEGGMGVVHLALDPSERAVAVKVVRPQVATDPQTRERLAREVRSLAKVRHPRVAEVLDADFDADLPYVVMRYVPGEALDAVVRRDGPLPPAQLDELMVGLAEAVSAVHSVGVVHRDLKPGNVLLLDGSPVVIDFGIARAADDAQLTSTGLMVGTPGYLAPEVLDGTDVGPAADWWGWAAVVAFAATGRPPFRSGPMEAVFDRVRRGAVDLEGVPGPVARLLVAALRPDPAERPGPAAIADALADLTGRRPLLPAGGDDASALAGGPGPGAPVTRPVTRTTVRPRVESPAPPASPPRPGGTPPPRRVPEAPSTRVMDRPPPPTAPIAPVAPVPARAAQTAAQPPAREPWAVARREPADLARPDRGGDAGAPPSGDAGPGAVAPRRGWDGRPVPELPRRAGMAALAAVVLVSVATVSPLGAAVLTAAWAGLARAVQWSRIAVARVRWREGRVGVGTWTGQVFAYPFRLVGALLTSVGYVLLGALALSPVLLLGAALLLEYRSVPWSNLTAVRATLTGPLPLTVAAVLAGLVAWWGPGGRAVREGSRALTEPALRHRNGRLVAAGLAGLVAVAALLVVSQQV</sequence>
<dbReference type="SUPFAM" id="SSF56112">
    <property type="entry name" value="Protein kinase-like (PK-like)"/>
    <property type="match status" value="1"/>
</dbReference>
<feature type="compositionally biased region" description="Pro residues" evidence="6">
    <location>
        <begin position="304"/>
        <end position="320"/>
    </location>
</feature>
<dbReference type="Pfam" id="PF00069">
    <property type="entry name" value="Pkinase"/>
    <property type="match status" value="1"/>
</dbReference>
<proteinExistence type="predicted"/>
<dbReference type="PANTHER" id="PTHR43289">
    <property type="entry name" value="MITOGEN-ACTIVATED PROTEIN KINASE KINASE KINASE 20-RELATED"/>
    <property type="match status" value="1"/>
</dbReference>
<feature type="region of interest" description="Disordered" evidence="6">
    <location>
        <begin position="265"/>
        <end position="408"/>
    </location>
</feature>
<evidence type="ECO:0000256" key="3">
    <source>
        <dbReference type="ARBA" id="ARBA00022777"/>
    </source>
</evidence>
<reference evidence="10" key="1">
    <citation type="journal article" date="2019" name="Int. J. Syst. Evol. Microbiol.">
        <title>The Global Catalogue of Microorganisms (GCM) 10K type strain sequencing project: providing services to taxonomists for standard genome sequencing and annotation.</title>
        <authorList>
            <consortium name="The Broad Institute Genomics Platform"/>
            <consortium name="The Broad Institute Genome Sequencing Center for Infectious Disease"/>
            <person name="Wu L."/>
            <person name="Ma J."/>
        </authorList>
    </citation>
    <scope>NUCLEOTIDE SEQUENCE [LARGE SCALE GENOMIC DNA]</scope>
    <source>
        <strain evidence="10">CCUG 43114</strain>
    </source>
</reference>
<organism evidence="9 10">
    <name type="scientific">Aquipuribacter nitratireducens</name>
    <dbReference type="NCBI Taxonomy" id="650104"/>
    <lineage>
        <taxon>Bacteria</taxon>
        <taxon>Bacillati</taxon>
        <taxon>Actinomycetota</taxon>
        <taxon>Actinomycetes</taxon>
        <taxon>Micrococcales</taxon>
        <taxon>Intrasporangiaceae</taxon>
        <taxon>Aquipuribacter</taxon>
    </lineage>
</organism>
<dbReference type="PROSITE" id="PS00108">
    <property type="entry name" value="PROTEIN_KINASE_ST"/>
    <property type="match status" value="1"/>
</dbReference>
<keyword evidence="4 5" id="KW-0067">ATP-binding</keyword>
<dbReference type="InterPro" id="IPR011009">
    <property type="entry name" value="Kinase-like_dom_sf"/>
</dbReference>
<name>A0ABW0GM47_9MICO</name>
<dbReference type="EMBL" id="JBHSLD010000007">
    <property type="protein sequence ID" value="MFC5380993.1"/>
    <property type="molecule type" value="Genomic_DNA"/>
</dbReference>
<dbReference type="CDD" id="cd14014">
    <property type="entry name" value="STKc_PknB_like"/>
    <property type="match status" value="1"/>
</dbReference>
<dbReference type="PANTHER" id="PTHR43289:SF34">
    <property type="entry name" value="SERINE_THREONINE-PROTEIN KINASE YBDM-RELATED"/>
    <property type="match status" value="1"/>
</dbReference>
<feature type="compositionally biased region" description="Basic and acidic residues" evidence="6">
    <location>
        <begin position="367"/>
        <end position="381"/>
    </location>
</feature>
<feature type="transmembrane region" description="Helical" evidence="7">
    <location>
        <begin position="416"/>
        <end position="443"/>
    </location>
</feature>
<evidence type="ECO:0000256" key="7">
    <source>
        <dbReference type="SAM" id="Phobius"/>
    </source>
</evidence>
<evidence type="ECO:0000256" key="5">
    <source>
        <dbReference type="PROSITE-ProRule" id="PRU10141"/>
    </source>
</evidence>
<feature type="compositionally biased region" description="Pro residues" evidence="6">
    <location>
        <begin position="333"/>
        <end position="346"/>
    </location>
</feature>
<feature type="transmembrane region" description="Helical" evidence="7">
    <location>
        <begin position="532"/>
        <end position="550"/>
    </location>
</feature>
<keyword evidence="10" id="KW-1185">Reference proteome</keyword>
<dbReference type="InterPro" id="IPR017441">
    <property type="entry name" value="Protein_kinase_ATP_BS"/>
</dbReference>
<keyword evidence="2 5" id="KW-0547">Nucleotide-binding</keyword>
<dbReference type="Proteomes" id="UP001596122">
    <property type="component" value="Unassembled WGS sequence"/>
</dbReference>
<feature type="compositionally biased region" description="Low complexity" evidence="6">
    <location>
        <begin position="286"/>
        <end position="298"/>
    </location>
</feature>
<keyword evidence="7" id="KW-0472">Membrane</keyword>
<dbReference type="SMART" id="SM00220">
    <property type="entry name" value="S_TKc"/>
    <property type="match status" value="1"/>
</dbReference>
<dbReference type="PROSITE" id="PS00107">
    <property type="entry name" value="PROTEIN_KINASE_ATP"/>
    <property type="match status" value="1"/>
</dbReference>
<dbReference type="InterPro" id="IPR000719">
    <property type="entry name" value="Prot_kinase_dom"/>
</dbReference>
<accession>A0ABW0GM47</accession>
<gene>
    <name evidence="9" type="ORF">ACFPJ6_09335</name>
</gene>
<dbReference type="Gene3D" id="1.10.510.10">
    <property type="entry name" value="Transferase(Phosphotransferase) domain 1"/>
    <property type="match status" value="1"/>
</dbReference>
<feature type="compositionally biased region" description="Low complexity" evidence="6">
    <location>
        <begin position="384"/>
        <end position="395"/>
    </location>
</feature>
<comment type="caution">
    <text evidence="9">The sequence shown here is derived from an EMBL/GenBank/DDBJ whole genome shotgun (WGS) entry which is preliminary data.</text>
</comment>
<dbReference type="EC" id="2.7.11.1" evidence="9"/>
<protein>
    <submittedName>
        <fullName evidence="9">Serine/threonine-protein kinase</fullName>
        <ecNumber evidence="9">2.7.11.1</ecNumber>
    </submittedName>
</protein>
<evidence type="ECO:0000256" key="6">
    <source>
        <dbReference type="SAM" id="MobiDB-lite"/>
    </source>
</evidence>
<keyword evidence="3 9" id="KW-0418">Kinase</keyword>